<evidence type="ECO:0000313" key="2">
    <source>
        <dbReference type="EMBL" id="GFA90886.1"/>
    </source>
</evidence>
<organism evidence="2">
    <name type="scientific">Tanacetum cinerariifolium</name>
    <name type="common">Dalmatian daisy</name>
    <name type="synonym">Chrysanthemum cinerariifolium</name>
    <dbReference type="NCBI Taxonomy" id="118510"/>
    <lineage>
        <taxon>Eukaryota</taxon>
        <taxon>Viridiplantae</taxon>
        <taxon>Streptophyta</taxon>
        <taxon>Embryophyta</taxon>
        <taxon>Tracheophyta</taxon>
        <taxon>Spermatophyta</taxon>
        <taxon>Magnoliopsida</taxon>
        <taxon>eudicotyledons</taxon>
        <taxon>Gunneridae</taxon>
        <taxon>Pentapetalae</taxon>
        <taxon>asterids</taxon>
        <taxon>campanulids</taxon>
        <taxon>Asterales</taxon>
        <taxon>Asteraceae</taxon>
        <taxon>Asteroideae</taxon>
        <taxon>Anthemideae</taxon>
        <taxon>Anthemidinae</taxon>
        <taxon>Tanacetum</taxon>
    </lineage>
</organism>
<name>A0A699KH00_TANCI</name>
<reference evidence="2" key="1">
    <citation type="journal article" date="2019" name="Sci. Rep.">
        <title>Draft genome of Tanacetum cinerariifolium, the natural source of mosquito coil.</title>
        <authorList>
            <person name="Yamashiro T."/>
            <person name="Shiraishi A."/>
            <person name="Satake H."/>
            <person name="Nakayama K."/>
        </authorList>
    </citation>
    <scope>NUCLEOTIDE SEQUENCE</scope>
</reference>
<feature type="coiled-coil region" evidence="1">
    <location>
        <begin position="60"/>
        <end position="94"/>
    </location>
</feature>
<sequence>MAKSSSDNEVFDSLNSKITDLSEKLIDSKNMLYHYKLELSQVEARLVEFKNQEIKFCEKIRGLEFKVESKTDRIENLTKELEMLKKEKEGLDSKLTVDSPTMIKTNKDKTVRKPSVKYAKISPTRTTRPNMNVAQPKRTSFYKPAHLYVKRSFQKRSAVRTQFRVPKVSTVSKNFPTVTQKFPTGNSKLSTADLGNKGKAVKASARWIWRPKQNSTVKGPNSNSVPVIFKKETPKTTLMTKVIETVVALGT</sequence>
<comment type="caution">
    <text evidence="2">The sequence shown here is derived from an EMBL/GenBank/DDBJ whole genome shotgun (WGS) entry which is preliminary data.</text>
</comment>
<proteinExistence type="predicted"/>
<gene>
    <name evidence="2" type="ORF">Tci_662858</name>
</gene>
<keyword evidence="1" id="KW-0175">Coiled coil</keyword>
<dbReference type="EMBL" id="BKCJ010512071">
    <property type="protein sequence ID" value="GFA90886.1"/>
    <property type="molecule type" value="Genomic_DNA"/>
</dbReference>
<dbReference type="AlphaFoldDB" id="A0A699KH00"/>
<evidence type="ECO:0000256" key="1">
    <source>
        <dbReference type="SAM" id="Coils"/>
    </source>
</evidence>
<accession>A0A699KH00</accession>
<protein>
    <submittedName>
        <fullName evidence="2">Uncharacterized protein</fullName>
    </submittedName>
</protein>